<evidence type="ECO:0000256" key="13">
    <source>
        <dbReference type="SAM" id="MobiDB-lite"/>
    </source>
</evidence>
<evidence type="ECO:0000256" key="5">
    <source>
        <dbReference type="ARBA" id="ARBA00022840"/>
    </source>
</evidence>
<dbReference type="PROSITE" id="PS01071">
    <property type="entry name" value="GRPE"/>
    <property type="match status" value="1"/>
</dbReference>
<dbReference type="PANTHER" id="PTHR21237:SF23">
    <property type="entry name" value="GRPE PROTEIN HOMOLOG, MITOCHONDRIAL"/>
    <property type="match status" value="1"/>
</dbReference>
<evidence type="ECO:0000256" key="6">
    <source>
        <dbReference type="ARBA" id="ARBA00022946"/>
    </source>
</evidence>
<feature type="compositionally biased region" description="Polar residues" evidence="13">
    <location>
        <begin position="123"/>
        <end position="132"/>
    </location>
</feature>
<dbReference type="GO" id="GO:0001405">
    <property type="term" value="C:PAM complex, Tim23 associated import motor"/>
    <property type="evidence" value="ECO:0007669"/>
    <property type="project" value="TreeGrafter"/>
</dbReference>
<keyword evidence="8 10" id="KW-0143">Chaperone</keyword>
<dbReference type="GO" id="GO:0000774">
    <property type="term" value="F:adenyl-nucleotide exchange factor activity"/>
    <property type="evidence" value="ECO:0007669"/>
    <property type="project" value="InterPro"/>
</dbReference>
<dbReference type="PANTHER" id="PTHR21237">
    <property type="entry name" value="GRPE PROTEIN"/>
    <property type="match status" value="1"/>
</dbReference>
<dbReference type="GO" id="GO:0030150">
    <property type="term" value="P:protein import into mitochondrial matrix"/>
    <property type="evidence" value="ECO:0007669"/>
    <property type="project" value="TreeGrafter"/>
</dbReference>
<dbReference type="InterPro" id="IPR009012">
    <property type="entry name" value="GrpE_head"/>
</dbReference>
<dbReference type="GO" id="GO:0046872">
    <property type="term" value="F:metal ion binding"/>
    <property type="evidence" value="ECO:0007669"/>
    <property type="project" value="UniProtKB-KW"/>
</dbReference>
<evidence type="ECO:0000313" key="15">
    <source>
        <dbReference type="Proteomes" id="UP000327013"/>
    </source>
</evidence>
<comment type="subcellular location">
    <subcellularLocation>
        <location evidence="1 10">Mitochondrion matrix</location>
    </subcellularLocation>
</comment>
<feature type="compositionally biased region" description="Polar residues" evidence="13">
    <location>
        <begin position="86"/>
        <end position="115"/>
    </location>
</feature>
<evidence type="ECO:0000256" key="1">
    <source>
        <dbReference type="ARBA" id="ARBA00004305"/>
    </source>
</evidence>
<dbReference type="GO" id="GO:0051082">
    <property type="term" value="F:unfolded protein binding"/>
    <property type="evidence" value="ECO:0007669"/>
    <property type="project" value="TreeGrafter"/>
</dbReference>
<dbReference type="AlphaFoldDB" id="A0A5N6RSP7"/>
<name>A0A5N6RSP7_9ROSI</name>
<accession>A0A5N6RSP7</accession>
<proteinExistence type="inferred from homology"/>
<reference evidence="14 15" key="1">
    <citation type="submission" date="2019-06" db="EMBL/GenBank/DDBJ databases">
        <title>A chromosomal-level reference genome of Carpinus fangiana (Coryloideae, Betulaceae).</title>
        <authorList>
            <person name="Yang X."/>
            <person name="Wang Z."/>
            <person name="Zhang L."/>
            <person name="Hao G."/>
            <person name="Liu J."/>
            <person name="Yang Y."/>
        </authorList>
    </citation>
    <scope>NUCLEOTIDE SEQUENCE [LARGE SCALE GENOMIC DNA]</scope>
    <source>
        <strain evidence="14">Cfa_2016G</strain>
        <tissue evidence="14">Leaf</tissue>
    </source>
</reference>
<comment type="function">
    <text evidence="10">Essential component of the PAM complex, a complex required for the translocation of transit peptide-containing proteins from the inner membrane into the mitochondrial matrix in an ATP-dependent manner.</text>
</comment>
<dbReference type="SUPFAM" id="SSF58014">
    <property type="entry name" value="Coiled-coil domain of nucleotide exchange factor GrpE"/>
    <property type="match status" value="1"/>
</dbReference>
<keyword evidence="12" id="KW-0175">Coiled coil</keyword>
<evidence type="ECO:0000256" key="8">
    <source>
        <dbReference type="ARBA" id="ARBA00023186"/>
    </source>
</evidence>
<comment type="subunit">
    <text evidence="9">Probable component of the PAM complex, at least composed of SSC1 (mtHsp70), MGE1, TIM44, PAM16/TIM16, PAM17 and PAM18/TIM14. Interacts with SSQ1.</text>
</comment>
<dbReference type="Pfam" id="PF01025">
    <property type="entry name" value="GrpE"/>
    <property type="match status" value="1"/>
</dbReference>
<evidence type="ECO:0000313" key="14">
    <source>
        <dbReference type="EMBL" id="KAE8125476.1"/>
    </source>
</evidence>
<dbReference type="GO" id="GO:0005524">
    <property type="term" value="F:ATP binding"/>
    <property type="evidence" value="ECO:0007669"/>
    <property type="project" value="UniProtKB-KW"/>
</dbReference>
<sequence>MLVSRVLSRVPRRVVPRSSLLLLSVPQQQNFPILSNQFHSLVRESPIVLVPSQASFLHHSAPHSSIFQRFGVSSSASPEPTDKEQGSTVENNGASTNAEPTNMSGDANLSNQATDQMKESGPISESQSTMSESVKRRRKGTKRIAFSDSDSESEGEDELSMADLAKLVVEKEELLKLKHKEIEKLQDKVVRSYAELENVVDRTRRDAENSKKFAIQNFAKSLLDVADNLGRASSVVKESFAKIDTSNDSSGAAPLLKTLLEGVEMTEKQLVDVFRKYGLEKFDPTNEPFDPHRHNAVFKIPDNSKPADTVAIVLKSGYVLYDRVIRPAEVGVTESPPPDTAED</sequence>
<dbReference type="EMBL" id="CM017328">
    <property type="protein sequence ID" value="KAE8125476.1"/>
    <property type="molecule type" value="Genomic_DNA"/>
</dbReference>
<feature type="region of interest" description="Disordered" evidence="13">
    <location>
        <begin position="71"/>
        <end position="159"/>
    </location>
</feature>
<dbReference type="FunFam" id="2.30.22.10:FF:000002">
    <property type="entry name" value="GrpE protein homolog"/>
    <property type="match status" value="1"/>
</dbReference>
<protein>
    <recommendedName>
        <fullName evidence="10">GrpE protein homolog</fullName>
    </recommendedName>
</protein>
<feature type="coiled-coil region" evidence="12">
    <location>
        <begin position="168"/>
        <end position="202"/>
    </location>
</feature>
<evidence type="ECO:0000256" key="2">
    <source>
        <dbReference type="ARBA" id="ARBA00009054"/>
    </source>
</evidence>
<dbReference type="Proteomes" id="UP000327013">
    <property type="component" value="Chromosome 8"/>
</dbReference>
<dbReference type="CDD" id="cd00446">
    <property type="entry name" value="GrpE"/>
    <property type="match status" value="1"/>
</dbReference>
<comment type="similarity">
    <text evidence="2 11">Belongs to the GrpE family.</text>
</comment>
<keyword evidence="4" id="KW-0547">Nucleotide-binding</keyword>
<evidence type="ECO:0000256" key="12">
    <source>
        <dbReference type="SAM" id="Coils"/>
    </source>
</evidence>
<dbReference type="OrthoDB" id="201635at2759"/>
<evidence type="ECO:0000256" key="10">
    <source>
        <dbReference type="RuleBase" id="RU000640"/>
    </source>
</evidence>
<evidence type="ECO:0000256" key="7">
    <source>
        <dbReference type="ARBA" id="ARBA00023128"/>
    </source>
</evidence>
<evidence type="ECO:0000256" key="11">
    <source>
        <dbReference type="RuleBase" id="RU004478"/>
    </source>
</evidence>
<keyword evidence="15" id="KW-1185">Reference proteome</keyword>
<keyword evidence="7 10" id="KW-0496">Mitochondrion</keyword>
<evidence type="ECO:0000256" key="3">
    <source>
        <dbReference type="ARBA" id="ARBA00022723"/>
    </source>
</evidence>
<dbReference type="GO" id="GO:0042803">
    <property type="term" value="F:protein homodimerization activity"/>
    <property type="evidence" value="ECO:0007669"/>
    <property type="project" value="InterPro"/>
</dbReference>
<evidence type="ECO:0000256" key="9">
    <source>
        <dbReference type="ARBA" id="ARBA00063669"/>
    </source>
</evidence>
<organism evidence="14 15">
    <name type="scientific">Carpinus fangiana</name>
    <dbReference type="NCBI Taxonomy" id="176857"/>
    <lineage>
        <taxon>Eukaryota</taxon>
        <taxon>Viridiplantae</taxon>
        <taxon>Streptophyta</taxon>
        <taxon>Embryophyta</taxon>
        <taxon>Tracheophyta</taxon>
        <taxon>Spermatophyta</taxon>
        <taxon>Magnoliopsida</taxon>
        <taxon>eudicotyledons</taxon>
        <taxon>Gunneridae</taxon>
        <taxon>Pentapetalae</taxon>
        <taxon>rosids</taxon>
        <taxon>fabids</taxon>
        <taxon>Fagales</taxon>
        <taxon>Betulaceae</taxon>
        <taxon>Carpinus</taxon>
    </lineage>
</organism>
<gene>
    <name evidence="14" type="ORF">FH972_020279</name>
</gene>
<keyword evidence="6" id="KW-0809">Transit peptide</keyword>
<dbReference type="FunFam" id="3.90.20.20:FF:000005">
    <property type="entry name" value="GrpE protein homolog"/>
    <property type="match status" value="1"/>
</dbReference>
<dbReference type="Gene3D" id="2.30.22.10">
    <property type="entry name" value="Head domain of nucleotide exchange factor GrpE"/>
    <property type="match status" value="1"/>
</dbReference>
<feature type="compositionally biased region" description="Acidic residues" evidence="13">
    <location>
        <begin position="149"/>
        <end position="159"/>
    </location>
</feature>
<keyword evidence="3" id="KW-0479">Metal-binding</keyword>
<dbReference type="GO" id="GO:0051087">
    <property type="term" value="F:protein-folding chaperone binding"/>
    <property type="evidence" value="ECO:0007669"/>
    <property type="project" value="InterPro"/>
</dbReference>
<dbReference type="InterPro" id="IPR000740">
    <property type="entry name" value="GrpE"/>
</dbReference>
<dbReference type="InterPro" id="IPR013805">
    <property type="entry name" value="GrpE_CC"/>
</dbReference>
<dbReference type="Gene3D" id="3.90.20.20">
    <property type="match status" value="1"/>
</dbReference>
<dbReference type="HAMAP" id="MF_01151">
    <property type="entry name" value="GrpE"/>
    <property type="match status" value="1"/>
</dbReference>
<dbReference type="PRINTS" id="PR00773">
    <property type="entry name" value="GRPEPROTEIN"/>
</dbReference>
<evidence type="ECO:0000256" key="4">
    <source>
        <dbReference type="ARBA" id="ARBA00022741"/>
    </source>
</evidence>
<dbReference type="GO" id="GO:0006457">
    <property type="term" value="P:protein folding"/>
    <property type="evidence" value="ECO:0007669"/>
    <property type="project" value="InterPro"/>
</dbReference>
<keyword evidence="5" id="KW-0067">ATP-binding</keyword>
<dbReference type="SUPFAM" id="SSF51064">
    <property type="entry name" value="Head domain of nucleotide exchange factor GrpE"/>
    <property type="match status" value="1"/>
</dbReference>